<organism evidence="6 7">
    <name type="scientific">Mangrovibacillus cuniculi</name>
    <dbReference type="NCBI Taxonomy" id="2593652"/>
    <lineage>
        <taxon>Bacteria</taxon>
        <taxon>Bacillati</taxon>
        <taxon>Bacillota</taxon>
        <taxon>Bacilli</taxon>
        <taxon>Bacillales</taxon>
        <taxon>Bacillaceae</taxon>
        <taxon>Mangrovibacillus</taxon>
    </lineage>
</organism>
<accession>A0A7S8CBF0</accession>
<evidence type="ECO:0000313" key="7">
    <source>
        <dbReference type="Proteomes" id="UP000593626"/>
    </source>
</evidence>
<feature type="binding site" evidence="4">
    <location>
        <position position="48"/>
    </location>
    <ligand>
        <name>substrate</name>
    </ligand>
</feature>
<name>A0A7S8CBF0_9BACI</name>
<comment type="similarity">
    <text evidence="1 5">Belongs to the 5-formyltetrahydrofolate cyclo-ligase family.</text>
</comment>
<dbReference type="Gene3D" id="3.40.50.10420">
    <property type="entry name" value="NagB/RpiA/CoA transferase-like"/>
    <property type="match status" value="1"/>
</dbReference>
<dbReference type="InterPro" id="IPR024185">
    <property type="entry name" value="FTHF_cligase-like_sf"/>
</dbReference>
<keyword evidence="6" id="KW-0436">Ligase</keyword>
<comment type="catalytic activity">
    <reaction evidence="5">
        <text>(6S)-5-formyl-5,6,7,8-tetrahydrofolate + ATP = (6R)-5,10-methenyltetrahydrofolate + ADP + phosphate</text>
        <dbReference type="Rhea" id="RHEA:10488"/>
        <dbReference type="ChEBI" id="CHEBI:30616"/>
        <dbReference type="ChEBI" id="CHEBI:43474"/>
        <dbReference type="ChEBI" id="CHEBI:57455"/>
        <dbReference type="ChEBI" id="CHEBI:57457"/>
        <dbReference type="ChEBI" id="CHEBI:456216"/>
        <dbReference type="EC" id="6.3.3.2"/>
    </reaction>
</comment>
<dbReference type="Proteomes" id="UP000593626">
    <property type="component" value="Chromosome"/>
</dbReference>
<dbReference type="EMBL" id="CP049742">
    <property type="protein sequence ID" value="QPC46876.1"/>
    <property type="molecule type" value="Genomic_DNA"/>
</dbReference>
<keyword evidence="5" id="KW-0479">Metal-binding</keyword>
<dbReference type="PANTHER" id="PTHR23407:SF1">
    <property type="entry name" value="5-FORMYLTETRAHYDROFOLATE CYCLO-LIGASE"/>
    <property type="match status" value="1"/>
</dbReference>
<dbReference type="KEGG" id="mcui:G8O30_07830"/>
<dbReference type="InterPro" id="IPR002698">
    <property type="entry name" value="FTHF_cligase"/>
</dbReference>
<dbReference type="SUPFAM" id="SSF100950">
    <property type="entry name" value="NagB/RpiA/CoA transferase-like"/>
    <property type="match status" value="1"/>
</dbReference>
<protein>
    <recommendedName>
        <fullName evidence="5">5-formyltetrahydrofolate cyclo-ligase</fullName>
        <ecNumber evidence="5">6.3.3.2</ecNumber>
    </recommendedName>
</protein>
<evidence type="ECO:0000256" key="1">
    <source>
        <dbReference type="ARBA" id="ARBA00010638"/>
    </source>
</evidence>
<dbReference type="GO" id="GO:0030272">
    <property type="term" value="F:5-formyltetrahydrofolate cyclo-ligase activity"/>
    <property type="evidence" value="ECO:0007669"/>
    <property type="project" value="UniProtKB-EC"/>
</dbReference>
<evidence type="ECO:0000256" key="5">
    <source>
        <dbReference type="RuleBase" id="RU361279"/>
    </source>
</evidence>
<dbReference type="InterPro" id="IPR037171">
    <property type="entry name" value="NagB/RpiA_transferase-like"/>
</dbReference>
<evidence type="ECO:0000256" key="2">
    <source>
        <dbReference type="ARBA" id="ARBA00022741"/>
    </source>
</evidence>
<dbReference type="GO" id="GO:0035999">
    <property type="term" value="P:tetrahydrofolate interconversion"/>
    <property type="evidence" value="ECO:0007669"/>
    <property type="project" value="TreeGrafter"/>
</dbReference>
<proteinExistence type="inferred from homology"/>
<dbReference type="RefSeq" id="WP_239674414.1">
    <property type="nucleotide sequence ID" value="NZ_CP049742.1"/>
</dbReference>
<dbReference type="GO" id="GO:0046872">
    <property type="term" value="F:metal ion binding"/>
    <property type="evidence" value="ECO:0007669"/>
    <property type="project" value="UniProtKB-KW"/>
</dbReference>
<dbReference type="PANTHER" id="PTHR23407">
    <property type="entry name" value="ATPASE INHIBITOR/5-FORMYLTETRAHYDROFOLATE CYCLO-LIGASE"/>
    <property type="match status" value="1"/>
</dbReference>
<reference evidence="6 7" key="1">
    <citation type="submission" date="2019-07" db="EMBL/GenBank/DDBJ databases">
        <title>Genome sequence of 2 isolates from Red Sea Mangroves.</title>
        <authorList>
            <person name="Sefrji F."/>
            <person name="Michoud G."/>
            <person name="Merlino G."/>
            <person name="Daffonchio D."/>
        </authorList>
    </citation>
    <scope>NUCLEOTIDE SEQUENCE [LARGE SCALE GENOMIC DNA]</scope>
    <source>
        <strain evidence="6 7">R1DC41</strain>
    </source>
</reference>
<dbReference type="PIRSF" id="PIRSF006806">
    <property type="entry name" value="FTHF_cligase"/>
    <property type="match status" value="1"/>
</dbReference>
<sequence>MEEKKKIRKLILSKLKGKVNRDCIESELWELFFNSSMYVESETIAITVSKFPELSTINAIHSMIEDQKKVVVPKTCLSTNSLAFHQISSLNQLTPGVMGILEPNKNSDVVDLEEIETIVVPGVAFTKEGYRIGFGGGFYDRLLSNYQGNTCSLLFQEQLVESIPVEDHDIPVRELFIENKTR</sequence>
<evidence type="ECO:0000256" key="4">
    <source>
        <dbReference type="PIRSR" id="PIRSR006806-1"/>
    </source>
</evidence>
<dbReference type="NCBIfam" id="TIGR02727">
    <property type="entry name" value="MTHFS_bact"/>
    <property type="match status" value="1"/>
</dbReference>
<evidence type="ECO:0000313" key="6">
    <source>
        <dbReference type="EMBL" id="QPC46876.1"/>
    </source>
</evidence>
<gene>
    <name evidence="6" type="ORF">G8O30_07830</name>
</gene>
<keyword evidence="7" id="KW-1185">Reference proteome</keyword>
<dbReference type="GO" id="GO:0009396">
    <property type="term" value="P:folic acid-containing compound biosynthetic process"/>
    <property type="evidence" value="ECO:0007669"/>
    <property type="project" value="TreeGrafter"/>
</dbReference>
<evidence type="ECO:0000256" key="3">
    <source>
        <dbReference type="ARBA" id="ARBA00022840"/>
    </source>
</evidence>
<dbReference type="AlphaFoldDB" id="A0A7S8CBF0"/>
<keyword evidence="5" id="KW-0460">Magnesium</keyword>
<feature type="binding site" evidence="4">
    <location>
        <position position="53"/>
    </location>
    <ligand>
        <name>substrate</name>
    </ligand>
</feature>
<comment type="cofactor">
    <cofactor evidence="5">
        <name>Mg(2+)</name>
        <dbReference type="ChEBI" id="CHEBI:18420"/>
    </cofactor>
</comment>
<keyword evidence="2 4" id="KW-0547">Nucleotide-binding</keyword>
<dbReference type="Pfam" id="PF01812">
    <property type="entry name" value="5-FTHF_cyc-lig"/>
    <property type="match status" value="1"/>
</dbReference>
<keyword evidence="3 4" id="KW-0067">ATP-binding</keyword>
<feature type="binding site" evidence="4">
    <location>
        <begin position="4"/>
        <end position="8"/>
    </location>
    <ligand>
        <name>ATP</name>
        <dbReference type="ChEBI" id="CHEBI:30616"/>
    </ligand>
</feature>
<dbReference type="EC" id="6.3.3.2" evidence="5"/>
<dbReference type="GO" id="GO:0005524">
    <property type="term" value="F:ATP binding"/>
    <property type="evidence" value="ECO:0007669"/>
    <property type="project" value="UniProtKB-KW"/>
</dbReference>
<feature type="binding site" evidence="4">
    <location>
        <begin position="131"/>
        <end position="139"/>
    </location>
    <ligand>
        <name>ATP</name>
        <dbReference type="ChEBI" id="CHEBI:30616"/>
    </ligand>
</feature>